<evidence type="ECO:0000313" key="2">
    <source>
        <dbReference type="Proteomes" id="UP000289738"/>
    </source>
</evidence>
<comment type="caution">
    <text evidence="1">The sequence shown here is derived from an EMBL/GenBank/DDBJ whole genome shotgun (WGS) entry which is preliminary data.</text>
</comment>
<reference evidence="1 2" key="1">
    <citation type="submission" date="2019-01" db="EMBL/GenBank/DDBJ databases">
        <title>Sequencing of cultivated peanut Arachis hypogaea provides insights into genome evolution and oil improvement.</title>
        <authorList>
            <person name="Chen X."/>
        </authorList>
    </citation>
    <scope>NUCLEOTIDE SEQUENCE [LARGE SCALE GENOMIC DNA]</scope>
    <source>
        <strain evidence="2">cv. Fuhuasheng</strain>
        <tissue evidence="1">Leaves</tissue>
    </source>
</reference>
<sequence>MASRDAHVPYAVRRVHDHTPGRGIPAGFASRRPLRERVLVRVPYIHRGWPSSLGLVPRVARSYTVNSELSRSYSVTVKHLAVFKLASMHFTKC</sequence>
<organism evidence="1 2">
    <name type="scientific">Arachis hypogaea</name>
    <name type="common">Peanut</name>
    <dbReference type="NCBI Taxonomy" id="3818"/>
    <lineage>
        <taxon>Eukaryota</taxon>
        <taxon>Viridiplantae</taxon>
        <taxon>Streptophyta</taxon>
        <taxon>Embryophyta</taxon>
        <taxon>Tracheophyta</taxon>
        <taxon>Spermatophyta</taxon>
        <taxon>Magnoliopsida</taxon>
        <taxon>eudicotyledons</taxon>
        <taxon>Gunneridae</taxon>
        <taxon>Pentapetalae</taxon>
        <taxon>rosids</taxon>
        <taxon>fabids</taxon>
        <taxon>Fabales</taxon>
        <taxon>Fabaceae</taxon>
        <taxon>Papilionoideae</taxon>
        <taxon>50 kb inversion clade</taxon>
        <taxon>dalbergioids sensu lato</taxon>
        <taxon>Dalbergieae</taxon>
        <taxon>Pterocarpus clade</taxon>
        <taxon>Arachis</taxon>
    </lineage>
</organism>
<keyword evidence="2" id="KW-1185">Reference proteome</keyword>
<dbReference type="EMBL" id="SDMP01000006">
    <property type="protein sequence ID" value="RYR51310.1"/>
    <property type="molecule type" value="Genomic_DNA"/>
</dbReference>
<proteinExistence type="predicted"/>
<dbReference type="Proteomes" id="UP000289738">
    <property type="component" value="Chromosome A06"/>
</dbReference>
<gene>
    <name evidence="1" type="ORF">Ahy_A06g026331</name>
</gene>
<name>A0A445CK61_ARAHY</name>
<protein>
    <submittedName>
        <fullName evidence="1">Uncharacterized protein</fullName>
    </submittedName>
</protein>
<accession>A0A445CK61</accession>
<dbReference type="AlphaFoldDB" id="A0A445CK61"/>
<evidence type="ECO:0000313" key="1">
    <source>
        <dbReference type="EMBL" id="RYR51310.1"/>
    </source>
</evidence>